<dbReference type="SMART" id="SM00318">
    <property type="entry name" value="SNc"/>
    <property type="match status" value="1"/>
</dbReference>
<dbReference type="GO" id="GO:0004519">
    <property type="term" value="F:endonuclease activity"/>
    <property type="evidence" value="ECO:0007669"/>
    <property type="project" value="UniProtKB-KW"/>
</dbReference>
<keyword evidence="3" id="KW-0378">Hydrolase</keyword>
<feature type="domain" description="TNase-like" evidence="4">
    <location>
        <begin position="65"/>
        <end position="197"/>
    </location>
</feature>
<proteinExistence type="predicted"/>
<reference evidence="5 6" key="1">
    <citation type="submission" date="2020-07" db="EMBL/GenBank/DDBJ databases">
        <title>Taxonomic revisions and descriptions of new bacterial species based on genomic comparisons in the high-G+C-content subgroup of the family Alcaligenaceae.</title>
        <authorList>
            <person name="Szabo A."/>
            <person name="Felfoldi T."/>
        </authorList>
    </citation>
    <scope>NUCLEOTIDE SEQUENCE [LARGE SCALE GENOMIC DNA]</scope>
    <source>
        <strain evidence="5 6">LMG 24012</strain>
    </source>
</reference>
<accession>A0A853FV24</accession>
<evidence type="ECO:0000256" key="3">
    <source>
        <dbReference type="ARBA" id="ARBA00022801"/>
    </source>
</evidence>
<dbReference type="GO" id="GO:0016787">
    <property type="term" value="F:hydrolase activity"/>
    <property type="evidence" value="ECO:0007669"/>
    <property type="project" value="UniProtKB-KW"/>
</dbReference>
<sequence length="216" mass="23957">MGGHVNRALNVALRSLIDAAMSRRLGRWLLAAGVLLAAGLASLDALDPRVEARSATQNASNEQAHTLTGRVVQVADGDTFTILVDGKQRRIRMASIDAPEVTKDRQRPGQPFAQASKDALAALIAGKTLTLHCFEKDRYERHVCDVPTGDGMTANRRQVAGGMAWANMEGRQKFMRDPELPALQEQARRSRIGLWKDSDPVAPWVWRYQCWQKQKC</sequence>
<dbReference type="Proteomes" id="UP000559809">
    <property type="component" value="Unassembled WGS sequence"/>
</dbReference>
<keyword evidence="6" id="KW-1185">Reference proteome</keyword>
<dbReference type="Pfam" id="PF00565">
    <property type="entry name" value="SNase"/>
    <property type="match status" value="1"/>
</dbReference>
<dbReference type="EMBL" id="JACCEM010000002">
    <property type="protein sequence ID" value="NYT48453.1"/>
    <property type="molecule type" value="Genomic_DNA"/>
</dbReference>
<dbReference type="SUPFAM" id="SSF50199">
    <property type="entry name" value="Staphylococcal nuclease"/>
    <property type="match status" value="1"/>
</dbReference>
<dbReference type="PROSITE" id="PS50830">
    <property type="entry name" value="TNASE_3"/>
    <property type="match status" value="1"/>
</dbReference>
<protein>
    <submittedName>
        <fullName evidence="5">Thermonuclease family protein</fullName>
    </submittedName>
</protein>
<comment type="caution">
    <text evidence="5">The sequence shown here is derived from an EMBL/GenBank/DDBJ whole genome shotgun (WGS) entry which is preliminary data.</text>
</comment>
<dbReference type="AlphaFoldDB" id="A0A853FV24"/>
<dbReference type="InterPro" id="IPR016071">
    <property type="entry name" value="Staphylococal_nuclease_OB-fold"/>
</dbReference>
<gene>
    <name evidence="5" type="ORF">H0A72_03925</name>
</gene>
<dbReference type="PANTHER" id="PTHR12302:SF3">
    <property type="entry name" value="SERINE_THREONINE-PROTEIN KINASE 31"/>
    <property type="match status" value="1"/>
</dbReference>
<keyword evidence="1" id="KW-0540">Nuclease</keyword>
<keyword evidence="2" id="KW-0255">Endonuclease</keyword>
<dbReference type="InterPro" id="IPR035437">
    <property type="entry name" value="SNase_OB-fold_sf"/>
</dbReference>
<dbReference type="PANTHER" id="PTHR12302">
    <property type="entry name" value="EBNA2 BINDING PROTEIN P100"/>
    <property type="match status" value="1"/>
</dbReference>
<organism evidence="5 6">
    <name type="scientific">Parapusillimonas granuli</name>
    <dbReference type="NCBI Taxonomy" id="380911"/>
    <lineage>
        <taxon>Bacteria</taxon>
        <taxon>Pseudomonadati</taxon>
        <taxon>Pseudomonadota</taxon>
        <taxon>Betaproteobacteria</taxon>
        <taxon>Burkholderiales</taxon>
        <taxon>Alcaligenaceae</taxon>
        <taxon>Parapusillimonas</taxon>
    </lineage>
</organism>
<evidence type="ECO:0000259" key="4">
    <source>
        <dbReference type="PROSITE" id="PS50830"/>
    </source>
</evidence>
<evidence type="ECO:0000256" key="2">
    <source>
        <dbReference type="ARBA" id="ARBA00022759"/>
    </source>
</evidence>
<evidence type="ECO:0000256" key="1">
    <source>
        <dbReference type="ARBA" id="ARBA00022722"/>
    </source>
</evidence>
<evidence type="ECO:0000313" key="6">
    <source>
        <dbReference type="Proteomes" id="UP000559809"/>
    </source>
</evidence>
<dbReference type="Gene3D" id="2.40.50.90">
    <property type="match status" value="1"/>
</dbReference>
<evidence type="ECO:0000313" key="5">
    <source>
        <dbReference type="EMBL" id="NYT48453.1"/>
    </source>
</evidence>
<name>A0A853FV24_9BURK</name>